<name>A0A0E0IBF5_ORYNI</name>
<dbReference type="Proteomes" id="UP000006591">
    <property type="component" value="Chromosome 8"/>
</dbReference>
<evidence type="ECO:0000313" key="2">
    <source>
        <dbReference type="Proteomes" id="UP000006591"/>
    </source>
</evidence>
<dbReference type="HOGENOM" id="CLU_120192_4_2_1"/>
<evidence type="ECO:0000313" key="1">
    <source>
        <dbReference type="EnsemblPlants" id="ONIVA08G14450.1"/>
    </source>
</evidence>
<organism evidence="1">
    <name type="scientific">Oryza nivara</name>
    <name type="common">Indian wild rice</name>
    <name type="synonym">Oryza sativa f. spontanea</name>
    <dbReference type="NCBI Taxonomy" id="4536"/>
    <lineage>
        <taxon>Eukaryota</taxon>
        <taxon>Viridiplantae</taxon>
        <taxon>Streptophyta</taxon>
        <taxon>Embryophyta</taxon>
        <taxon>Tracheophyta</taxon>
        <taxon>Spermatophyta</taxon>
        <taxon>Magnoliopsida</taxon>
        <taxon>Liliopsida</taxon>
        <taxon>Poales</taxon>
        <taxon>Poaceae</taxon>
        <taxon>BOP clade</taxon>
        <taxon>Oryzoideae</taxon>
        <taxon>Oryzeae</taxon>
        <taxon>Oryzinae</taxon>
        <taxon>Oryza</taxon>
    </lineage>
</organism>
<reference evidence="1" key="2">
    <citation type="submission" date="2018-04" db="EMBL/GenBank/DDBJ databases">
        <title>OnivRS2 (Oryza nivara Reference Sequence Version 2).</title>
        <authorList>
            <person name="Zhang J."/>
            <person name="Kudrna D."/>
            <person name="Lee S."/>
            <person name="Talag J."/>
            <person name="Rajasekar S."/>
            <person name="Welchert J."/>
            <person name="Hsing Y.-I."/>
            <person name="Wing R.A."/>
        </authorList>
    </citation>
    <scope>NUCLEOTIDE SEQUENCE [LARGE SCALE GENOMIC DNA]</scope>
    <source>
        <strain evidence="1">SL10</strain>
    </source>
</reference>
<sequence length="104" mass="11933">MSATLIEQASPTFAHRAPWGWPQRIGWNPPVTDMMDGCYCPTSSSSLYHTTTSFHNSIIDYCSPPGCPLHYQSQDTDHALHPYSKIQQSHQMNFWLNHFFSFLV</sequence>
<reference evidence="1" key="1">
    <citation type="submission" date="2015-04" db="UniProtKB">
        <authorList>
            <consortium name="EnsemblPlants"/>
        </authorList>
    </citation>
    <scope>IDENTIFICATION</scope>
    <source>
        <strain evidence="1">SL10</strain>
    </source>
</reference>
<proteinExistence type="predicted"/>
<accession>A0A0E0IBF5</accession>
<dbReference type="AlphaFoldDB" id="A0A0E0IBF5"/>
<dbReference type="EnsemblPlants" id="ONIVA08G14450.1">
    <property type="protein sequence ID" value="ONIVA08G14450.1"/>
    <property type="gene ID" value="ONIVA08G14450"/>
</dbReference>
<dbReference type="Gramene" id="ONIVA08G14450.1">
    <property type="protein sequence ID" value="ONIVA08G14450.1"/>
    <property type="gene ID" value="ONIVA08G14450"/>
</dbReference>
<protein>
    <submittedName>
        <fullName evidence="1">Uncharacterized protein</fullName>
    </submittedName>
</protein>
<keyword evidence="2" id="KW-1185">Reference proteome</keyword>